<proteinExistence type="predicted"/>
<evidence type="ECO:0000313" key="4">
    <source>
        <dbReference type="EMBL" id="QBH67283.1"/>
    </source>
</evidence>
<evidence type="ECO:0000313" key="3">
    <source>
        <dbReference type="EMBL" id="QBH66894.1"/>
    </source>
</evidence>
<dbReference type="EMBL" id="MK033576">
    <property type="protein sequence ID" value="QBH67283.1"/>
    <property type="molecule type" value="Genomic_DNA"/>
</dbReference>
<dbReference type="GO" id="GO:0005198">
    <property type="term" value="F:structural molecule activity"/>
    <property type="evidence" value="ECO:0007669"/>
    <property type="project" value="InterPro"/>
</dbReference>
<reference evidence="3" key="2">
    <citation type="journal article" date="2019" name="J. Gen. Virol.">
        <title>Elucidating the genetic diversity of Phthorimaea operculella granulovirus (PhopGV).</title>
        <authorList>
            <person name="Larem A."/>
            <person name="Ben-Tiba S."/>
            <person name="Wennmann J.T."/>
            <person name="Gueli Alletti G."/>
            <person name="Jehle J.A."/>
        </authorList>
    </citation>
    <scope>NUCLEOTIDE SEQUENCE</scope>
    <source>
        <strain evidence="3">PhopGV-LS2.1</strain>
        <strain evidence="4">PhopGV-Ym.1</strain>
    </source>
</reference>
<dbReference type="InterPro" id="IPR007600">
    <property type="entry name" value="Baculo_PEP_N"/>
</dbReference>
<dbReference type="GO" id="GO:0019031">
    <property type="term" value="C:viral envelope"/>
    <property type="evidence" value="ECO:0007669"/>
    <property type="project" value="InterPro"/>
</dbReference>
<accession>A0A1B2CRY1</accession>
<name>A0A1B2CRY1_9BBAC</name>
<evidence type="ECO:0000313" key="2">
    <source>
        <dbReference type="EMBL" id="ANY57408.1"/>
    </source>
</evidence>
<reference evidence="2" key="1">
    <citation type="journal article" date="2016" name="Arch. Virol.">
        <title>The comparative analysis of complete genome sequences from two South African betabaculoviruses: Phthorimaea operculella granulovirus and Plutella xylostella granulovirus.</title>
        <authorList>
            <person name="Jukes M.D."/>
            <person name="Motsoeneng B.M."/>
            <person name="Knox C.M."/>
            <person name="Hill M.P."/>
            <person name="Moore S.D."/>
        </authorList>
    </citation>
    <scope>NUCLEOTIDE SEQUENCE</scope>
    <source>
        <strain evidence="2">SA</strain>
    </source>
</reference>
<protein>
    <recommendedName>
        <fullName evidence="1">Baculovirus polyhedron envelope protein PEP N-terminal domain-containing protein</fullName>
    </recommendedName>
</protein>
<feature type="domain" description="Baculovirus polyhedron envelope protein PEP N-terminal" evidence="1">
    <location>
        <begin position="16"/>
        <end position="94"/>
    </location>
</feature>
<dbReference type="GO" id="GO:0019028">
    <property type="term" value="C:viral capsid"/>
    <property type="evidence" value="ECO:0007669"/>
    <property type="project" value="InterPro"/>
</dbReference>
<sequence length="157" mass="17860">MASIPADSKAFIKPFEGNDVTCLVLDAVAWFGADEIVSILKQTMSSAMRMLPLSQKALWRQLEPQVNSEKQFITALGVRMLIGREKNVEPQSCSSYYNNCMVQCPPPRFELSPSLHSLGNIFVNETIYDSRAYPMYEEVNSKINRIYDVLTRTDRLE</sequence>
<organism evidence="2">
    <name type="scientific">Phthorimaea operculella granulovirus</name>
    <dbReference type="NCBI Taxonomy" id="192584"/>
    <lineage>
        <taxon>Viruses</taxon>
        <taxon>Viruses incertae sedis</taxon>
        <taxon>Naldaviricetes</taxon>
        <taxon>Lefavirales</taxon>
        <taxon>Baculoviridae</taxon>
        <taxon>Betabaculovirus</taxon>
        <taxon>Betabaculovirus phoperculellae</taxon>
    </lineage>
</organism>
<evidence type="ECO:0000259" key="1">
    <source>
        <dbReference type="Pfam" id="PF04512"/>
    </source>
</evidence>
<dbReference type="EMBL" id="MK033573">
    <property type="protein sequence ID" value="QBH66894.1"/>
    <property type="molecule type" value="Genomic_DNA"/>
</dbReference>
<gene>
    <name evidence="2" type="primary">PhopGV019</name>
    <name evidence="2" type="ORF">PhopGVgp019</name>
</gene>
<dbReference type="Pfam" id="PF04512">
    <property type="entry name" value="Baculo_PEP_N"/>
    <property type="match status" value="1"/>
</dbReference>
<dbReference type="EMBL" id="KU666536">
    <property type="protein sequence ID" value="ANY57408.1"/>
    <property type="molecule type" value="Genomic_DNA"/>
</dbReference>